<gene>
    <name evidence="1" type="ORF">OS889_14720</name>
</gene>
<accession>A0ABD5MIF1</accession>
<organism evidence="1 2">
    <name type="scientific">Halobellus rubicundus</name>
    <dbReference type="NCBI Taxonomy" id="2996466"/>
    <lineage>
        <taxon>Archaea</taxon>
        <taxon>Methanobacteriati</taxon>
        <taxon>Methanobacteriota</taxon>
        <taxon>Stenosarchaea group</taxon>
        <taxon>Halobacteria</taxon>
        <taxon>Halobacteriales</taxon>
        <taxon>Haloferacaceae</taxon>
        <taxon>Halobellus</taxon>
    </lineage>
</organism>
<proteinExistence type="predicted"/>
<dbReference type="EMBL" id="JBGNYA010000001">
    <property type="protein sequence ID" value="MFA1612248.1"/>
    <property type="molecule type" value="Genomic_DNA"/>
</dbReference>
<dbReference type="InterPro" id="IPR017850">
    <property type="entry name" value="Alkaline_phosphatase_core_sf"/>
</dbReference>
<dbReference type="InterPro" id="IPR002591">
    <property type="entry name" value="Phosphodiest/P_Trfase"/>
</dbReference>
<sequence length="520" mass="59085">MSVLILGLDGATWRNLRPWIREGELPNLERLAERGHTGTLQTTIPCTTIPAIPALLTGRDPVGLELFSFTQPDGAVIDASDIEFPMIWDAIGEQHRSLVANLRSTYPPYKLEGTLVSGDLFLPAEATDYVYPPSRQNEFADFHRTEDIQRFDEIAKNPEDNREELLKLAESQVSRKWEHFKRLWREEEYDFGLFWIGKTDSIQHYFWHDQDTILEHYRFVDKIVGEFLGDLEATNRILLSDHGFGQVPTRRFHVNTWLQCEGLLSVRGGQLGRICYSVGQEALTRYVPKSVIRSIYNRVTGGTSPEEVDKKDQLLLSDFEGIPGIDFAASDAFLSFPWGISAPDADKKTISEIIHSLNALRDEEGDQVVQGAWTREEIYSGDRIKEVPEIVFLTTDKYRAVPQLSRSLYTKRSARRKIESQPVTGEHNAMRDGILILDGEGFADVDEPVLDVTEFAPTLVHLLGNSVPSSMSGTVREDLLSVDRSVERIEWERVERTGDRSDDSEEEIKNRLANLGYIDE</sequence>
<reference evidence="1 2" key="1">
    <citation type="submission" date="2024-08" db="EMBL/GenBank/DDBJ databases">
        <title>Halobellus sp. MBLA0158 whole genome sequence.</title>
        <authorList>
            <person name="Hwang C.Y."/>
            <person name="Cho E.-S."/>
            <person name="Seo M.-J."/>
        </authorList>
    </citation>
    <scope>NUCLEOTIDE SEQUENCE [LARGE SCALE GENOMIC DNA]</scope>
    <source>
        <strain evidence="1 2">MBLA0158</strain>
    </source>
</reference>
<dbReference type="Gene3D" id="3.40.720.10">
    <property type="entry name" value="Alkaline Phosphatase, subunit A"/>
    <property type="match status" value="1"/>
</dbReference>
<dbReference type="PANTHER" id="PTHR10151:SF120">
    <property type="entry name" value="BIS(5'-ADENOSYL)-TRIPHOSPHATASE"/>
    <property type="match status" value="1"/>
</dbReference>
<dbReference type="GO" id="GO:0016787">
    <property type="term" value="F:hydrolase activity"/>
    <property type="evidence" value="ECO:0007669"/>
    <property type="project" value="UniProtKB-ARBA"/>
</dbReference>
<evidence type="ECO:0000313" key="2">
    <source>
        <dbReference type="Proteomes" id="UP001570511"/>
    </source>
</evidence>
<evidence type="ECO:0000313" key="1">
    <source>
        <dbReference type="EMBL" id="MFA1612248.1"/>
    </source>
</evidence>
<dbReference type="PANTHER" id="PTHR10151">
    <property type="entry name" value="ECTONUCLEOTIDE PYROPHOSPHATASE/PHOSPHODIESTERASE"/>
    <property type="match status" value="1"/>
</dbReference>
<dbReference type="Pfam" id="PF01663">
    <property type="entry name" value="Phosphodiest"/>
    <property type="match status" value="1"/>
</dbReference>
<protein>
    <submittedName>
        <fullName evidence="1">Alkaline phosphatase family protein</fullName>
    </submittedName>
</protein>
<dbReference type="RefSeq" id="WP_372391036.1">
    <property type="nucleotide sequence ID" value="NZ_JBGNYA010000001.1"/>
</dbReference>
<name>A0ABD5MIF1_9EURY</name>
<dbReference type="Proteomes" id="UP001570511">
    <property type="component" value="Unassembled WGS sequence"/>
</dbReference>
<dbReference type="AlphaFoldDB" id="A0ABD5MIF1"/>
<keyword evidence="2" id="KW-1185">Reference proteome</keyword>
<comment type="caution">
    <text evidence="1">The sequence shown here is derived from an EMBL/GenBank/DDBJ whole genome shotgun (WGS) entry which is preliminary data.</text>
</comment>
<dbReference type="SUPFAM" id="SSF53649">
    <property type="entry name" value="Alkaline phosphatase-like"/>
    <property type="match status" value="1"/>
</dbReference>